<dbReference type="OrthoDB" id="6294053at2759"/>
<dbReference type="EMBL" id="LN902849">
    <property type="protein sequence ID" value="CDS36691.2"/>
    <property type="molecule type" value="Genomic_DNA"/>
</dbReference>
<reference evidence="2" key="1">
    <citation type="journal article" date="2013" name="Nature">
        <title>The genomes of four tapeworm species reveal adaptations to parasitism.</title>
        <authorList>
            <person name="Tsai I.J."/>
            <person name="Zarowiecki M."/>
            <person name="Holroyd N."/>
            <person name="Garciarrubio A."/>
            <person name="Sanchez-Flores A."/>
            <person name="Brooks K.L."/>
            <person name="Tracey A."/>
            <person name="Bobes R.J."/>
            <person name="Fragoso G."/>
            <person name="Sciutto E."/>
            <person name="Aslett M."/>
            <person name="Beasley H."/>
            <person name="Bennett H.M."/>
            <person name="Cai J."/>
            <person name="Camicia F."/>
            <person name="Clark R."/>
            <person name="Cucher M."/>
            <person name="De Silva N."/>
            <person name="Day T.A."/>
            <person name="Deplazes P."/>
            <person name="Estrada K."/>
            <person name="Fernandez C."/>
            <person name="Holland P.W."/>
            <person name="Hou J."/>
            <person name="Hu S."/>
            <person name="Huckvale T."/>
            <person name="Hung S.S."/>
            <person name="Kamenetzky L."/>
            <person name="Keane J.A."/>
            <person name="Kiss F."/>
            <person name="Koziol U."/>
            <person name="Lambert O."/>
            <person name="Liu K."/>
            <person name="Luo X."/>
            <person name="Luo Y."/>
            <person name="Macchiaroli N."/>
            <person name="Nichol S."/>
            <person name="Paps J."/>
            <person name="Parkinson J."/>
            <person name="Pouchkina-Stantcheva N."/>
            <person name="Riddiford N."/>
            <person name="Rosenzvit M."/>
            <person name="Salinas G."/>
            <person name="Wasmuth J.D."/>
            <person name="Zamanian M."/>
            <person name="Zheng Y."/>
            <person name="Cai X."/>
            <person name="Soberon X."/>
            <person name="Olson P.D."/>
            <person name="Laclette J.P."/>
            <person name="Brehm K."/>
            <person name="Berriman M."/>
            <person name="Garciarrubio A."/>
            <person name="Bobes R.J."/>
            <person name="Fragoso G."/>
            <person name="Sanchez-Flores A."/>
            <person name="Estrada K."/>
            <person name="Cevallos M.A."/>
            <person name="Morett E."/>
            <person name="Gonzalez V."/>
            <person name="Portillo T."/>
            <person name="Ochoa-Leyva A."/>
            <person name="Jose M.V."/>
            <person name="Sciutto E."/>
            <person name="Landa A."/>
            <person name="Jimenez L."/>
            <person name="Valdes V."/>
            <person name="Carrero J.C."/>
            <person name="Larralde C."/>
            <person name="Morales-Montor J."/>
            <person name="Limon-Lason J."/>
            <person name="Soberon X."/>
            <person name="Laclette J.P."/>
        </authorList>
    </citation>
    <scope>NUCLEOTIDE SEQUENCE [LARGE SCALE GENOMIC DNA]</scope>
</reference>
<evidence type="ECO:0000313" key="2">
    <source>
        <dbReference type="EMBL" id="CDS36691.2"/>
    </source>
</evidence>
<evidence type="ECO:0000256" key="1">
    <source>
        <dbReference type="SAM" id="MobiDB-lite"/>
    </source>
</evidence>
<gene>
    <name evidence="2" type="ORF">EmuJ_000383000</name>
</gene>
<accession>A0A068XWS4</accession>
<sequence>MHVVVVYALASHYQPDHQRTPQHTSCVRRKPANGKCYSCLTMWQAARLCTESPDHLGPPDPWPTAVPMEPFSTSALKAACTSLAWPAARQQQDLTSPHRTARVRRRLHFHYASGSRAHPLTRTHIKLPGPCFKTGQVASLPPHHGLSHPRRHRIQQLQHT</sequence>
<keyword evidence="3" id="KW-1185">Reference proteome</keyword>
<protein>
    <submittedName>
        <fullName evidence="2">Uncharacterized protein</fullName>
    </submittedName>
</protein>
<name>A0A068XWS4_ECHMU</name>
<organism evidence="2 3">
    <name type="scientific">Echinococcus multilocularis</name>
    <name type="common">Fox tapeworm</name>
    <dbReference type="NCBI Taxonomy" id="6211"/>
    <lineage>
        <taxon>Eukaryota</taxon>
        <taxon>Metazoa</taxon>
        <taxon>Spiralia</taxon>
        <taxon>Lophotrochozoa</taxon>
        <taxon>Platyhelminthes</taxon>
        <taxon>Cestoda</taxon>
        <taxon>Eucestoda</taxon>
        <taxon>Cyclophyllidea</taxon>
        <taxon>Taeniidae</taxon>
        <taxon>Echinococcus</taxon>
    </lineage>
</organism>
<proteinExistence type="predicted"/>
<evidence type="ECO:0000313" key="3">
    <source>
        <dbReference type="Proteomes" id="UP000017246"/>
    </source>
</evidence>
<feature type="region of interest" description="Disordered" evidence="1">
    <location>
        <begin position="136"/>
        <end position="160"/>
    </location>
</feature>
<feature type="compositionally biased region" description="Basic residues" evidence="1">
    <location>
        <begin position="145"/>
        <end position="154"/>
    </location>
</feature>
<dbReference type="Proteomes" id="UP000017246">
    <property type="component" value="Unassembled WGS sequence"/>
</dbReference>
<dbReference type="AlphaFoldDB" id="A0A068XWS4"/>
<reference evidence="2" key="2">
    <citation type="submission" date="2015-11" db="EMBL/GenBank/DDBJ databases">
        <authorList>
            <person name="Zhang Y."/>
            <person name="Guo Z."/>
        </authorList>
    </citation>
    <scope>NUCLEOTIDE SEQUENCE</scope>
</reference>